<dbReference type="AlphaFoldDB" id="A0A1L4BTS9"/>
<dbReference type="NCBIfam" id="TIGR03358">
    <property type="entry name" value="VI_chp_5"/>
    <property type="match status" value="1"/>
</dbReference>
<name>A0A1L4BTS9_9GAMM</name>
<proteinExistence type="predicted"/>
<protein>
    <submittedName>
        <fullName evidence="1">Type VI secretion system-associated protein</fullName>
    </submittedName>
</protein>
<dbReference type="OrthoDB" id="9789942at2"/>
<dbReference type="PANTHER" id="PTHR35850:SF2">
    <property type="entry name" value="TYPE VI SECRETION SYSTEM CONTRACTILE SHEATH SMALL SUBUNIT"/>
    <property type="match status" value="1"/>
</dbReference>
<dbReference type="Proteomes" id="UP000184222">
    <property type="component" value="Chromosome"/>
</dbReference>
<dbReference type="InterPro" id="IPR008312">
    <property type="entry name" value="T6SS_TssB1"/>
</dbReference>
<sequence length="167" mass="18567">MSKDVSIAPKERINIVYRAATGDVEESVELPMKTLVVGKFKSGQDNTPLSERSVIDVNKDNFNDVLKEQQLDLSINVANKLTGEQDDEENQLPVNLKFESLSDFSPDGIVKQVPSLAKLIELRNALKTLKSPLGNVPEFKKKLAAIMKDPTAKEQLIKELAYKEGDK</sequence>
<reference evidence="1 2" key="1">
    <citation type="journal article" date="2016" name="Appl. Environ. Microbiol.">
        <title>Whole genome relationships among Francisella bacteria of diverse origin define new species and provide specific regions for detection.</title>
        <authorList>
            <person name="Challacombe J.F."/>
            <person name="Petersen J.M."/>
            <person name="Gallegos-Graves V."/>
            <person name="Hodge D."/>
            <person name="Pillai S."/>
            <person name="Kuske C.R."/>
        </authorList>
    </citation>
    <scope>NUCLEOTIDE SEQUENCE [LARGE SCALE GENOMIC DNA]</scope>
    <source>
        <strain evidence="2">TX07-7310</strain>
    </source>
</reference>
<keyword evidence="2" id="KW-1185">Reference proteome</keyword>
<dbReference type="STRING" id="573570.F7310_07545"/>
<dbReference type="KEGG" id="frx:F7310_07545"/>
<dbReference type="PANTHER" id="PTHR35850">
    <property type="entry name" value="CYTOPLASMIC PROTEIN-RELATED"/>
    <property type="match status" value="1"/>
</dbReference>
<accession>A0A1L4BTS9</accession>
<evidence type="ECO:0000313" key="1">
    <source>
        <dbReference type="EMBL" id="API87224.1"/>
    </source>
</evidence>
<gene>
    <name evidence="1" type="ORF">F7310_07545</name>
</gene>
<dbReference type="RefSeq" id="WP_072712950.1">
    <property type="nucleotide sequence ID" value="NZ_CP016796.1"/>
</dbReference>
<organism evidence="1 2">
    <name type="scientific">Francisella uliginis</name>
    <dbReference type="NCBI Taxonomy" id="573570"/>
    <lineage>
        <taxon>Bacteria</taxon>
        <taxon>Pseudomonadati</taxon>
        <taxon>Pseudomonadota</taxon>
        <taxon>Gammaproteobacteria</taxon>
        <taxon>Thiotrichales</taxon>
        <taxon>Francisellaceae</taxon>
        <taxon>Francisella</taxon>
    </lineage>
</organism>
<dbReference type="PIRSF" id="PIRSF028301">
    <property type="entry name" value="UCP028301"/>
    <property type="match status" value="1"/>
</dbReference>
<evidence type="ECO:0000313" key="2">
    <source>
        <dbReference type="Proteomes" id="UP000184222"/>
    </source>
</evidence>
<dbReference type="Pfam" id="PF05591">
    <property type="entry name" value="T6SS_VipA"/>
    <property type="match status" value="1"/>
</dbReference>
<dbReference type="EMBL" id="CP016796">
    <property type="protein sequence ID" value="API87224.1"/>
    <property type="molecule type" value="Genomic_DNA"/>
</dbReference>